<name>A0AAD9DKC3_9TELE</name>
<evidence type="ECO:0000256" key="1">
    <source>
        <dbReference type="SAM" id="SignalP"/>
    </source>
</evidence>
<feature type="signal peptide" evidence="1">
    <location>
        <begin position="1"/>
        <end position="17"/>
    </location>
</feature>
<dbReference type="EMBL" id="JAROKS010000837">
    <property type="protein sequence ID" value="KAK1783963.1"/>
    <property type="molecule type" value="Genomic_DNA"/>
</dbReference>
<accession>A0AAD9DKC3</accession>
<gene>
    <name evidence="2" type="ORF">P4O66_022613</name>
</gene>
<evidence type="ECO:0000313" key="2">
    <source>
        <dbReference type="EMBL" id="KAK1783963.1"/>
    </source>
</evidence>
<proteinExistence type="predicted"/>
<organism evidence="2 3">
    <name type="scientific">Electrophorus voltai</name>
    <dbReference type="NCBI Taxonomy" id="2609070"/>
    <lineage>
        <taxon>Eukaryota</taxon>
        <taxon>Metazoa</taxon>
        <taxon>Chordata</taxon>
        <taxon>Craniata</taxon>
        <taxon>Vertebrata</taxon>
        <taxon>Euteleostomi</taxon>
        <taxon>Actinopterygii</taxon>
        <taxon>Neopterygii</taxon>
        <taxon>Teleostei</taxon>
        <taxon>Ostariophysi</taxon>
        <taxon>Gymnotiformes</taxon>
        <taxon>Gymnotoidei</taxon>
        <taxon>Gymnotidae</taxon>
        <taxon>Electrophorus</taxon>
    </lineage>
</organism>
<dbReference type="InterPro" id="IPR032675">
    <property type="entry name" value="LRR_dom_sf"/>
</dbReference>
<dbReference type="AlphaFoldDB" id="A0AAD9DKC3"/>
<keyword evidence="1" id="KW-0732">Signal</keyword>
<feature type="chain" id="PRO_5042206610" evidence="1">
    <location>
        <begin position="18"/>
        <end position="112"/>
    </location>
</feature>
<keyword evidence="3" id="KW-1185">Reference proteome</keyword>
<dbReference type="Gene3D" id="3.80.10.10">
    <property type="entry name" value="Ribonuclease Inhibitor"/>
    <property type="match status" value="1"/>
</dbReference>
<sequence length="112" mass="12685">MLLQFLSLLCVGTDVECVRRAVALSRALGKMVILSQTRLDQQACRSLALFLEHSEGLSELDLSHCQLTNHCLQMLFAHQHKAHILDHNDITDVSAKRIYDTFSTNNNIHTVR</sequence>
<dbReference type="SUPFAM" id="SSF52047">
    <property type="entry name" value="RNI-like"/>
    <property type="match status" value="1"/>
</dbReference>
<protein>
    <submittedName>
        <fullName evidence="2">Uncharacterized protein</fullName>
    </submittedName>
</protein>
<reference evidence="2" key="1">
    <citation type="submission" date="2023-03" db="EMBL/GenBank/DDBJ databases">
        <title>Electrophorus voltai genome.</title>
        <authorList>
            <person name="Bian C."/>
        </authorList>
    </citation>
    <scope>NUCLEOTIDE SEQUENCE</scope>
    <source>
        <strain evidence="2">CB-2022</strain>
        <tissue evidence="2">Muscle</tissue>
    </source>
</reference>
<comment type="caution">
    <text evidence="2">The sequence shown here is derived from an EMBL/GenBank/DDBJ whole genome shotgun (WGS) entry which is preliminary data.</text>
</comment>
<evidence type="ECO:0000313" key="3">
    <source>
        <dbReference type="Proteomes" id="UP001239994"/>
    </source>
</evidence>
<dbReference type="Proteomes" id="UP001239994">
    <property type="component" value="Unassembled WGS sequence"/>
</dbReference>